<keyword evidence="3" id="KW-1185">Reference proteome</keyword>
<dbReference type="PANTHER" id="PTHR15615:SF10">
    <property type="entry name" value="PHO85 CYCLIN-2-RELATED"/>
    <property type="match status" value="1"/>
</dbReference>
<reference evidence="2 3" key="1">
    <citation type="journal article" date="2019" name="New Phytol.">
        <title>Comparative genomics reveals unique wood-decay strategies and fruiting body development in the Schizophyllaceae.</title>
        <authorList>
            <person name="Almasi E."/>
            <person name="Sahu N."/>
            <person name="Krizsan K."/>
            <person name="Balint B."/>
            <person name="Kovacs G.M."/>
            <person name="Kiss B."/>
            <person name="Cseklye J."/>
            <person name="Drula E."/>
            <person name="Henrissat B."/>
            <person name="Nagy I."/>
            <person name="Chovatia M."/>
            <person name="Adam C."/>
            <person name="LaButti K."/>
            <person name="Lipzen A."/>
            <person name="Riley R."/>
            <person name="Grigoriev I.V."/>
            <person name="Nagy L.G."/>
        </authorList>
    </citation>
    <scope>NUCLEOTIDE SEQUENCE [LARGE SCALE GENOMIC DNA]</scope>
    <source>
        <strain evidence="2 3">NL-1724</strain>
    </source>
</reference>
<proteinExistence type="predicted"/>
<dbReference type="Pfam" id="PF00134">
    <property type="entry name" value="Cyclin_N"/>
    <property type="match status" value="1"/>
</dbReference>
<dbReference type="STRING" id="97359.A0A550CIP3"/>
<comment type="caution">
    <text evidence="2">The sequence shown here is derived from an EMBL/GenBank/DDBJ whole genome shotgun (WGS) entry which is preliminary data.</text>
</comment>
<dbReference type="InterPro" id="IPR006671">
    <property type="entry name" value="Cyclin_N"/>
</dbReference>
<feature type="domain" description="Cyclin N-terminal" evidence="1">
    <location>
        <begin position="65"/>
        <end position="163"/>
    </location>
</feature>
<protein>
    <recommendedName>
        <fullName evidence="1">Cyclin N-terminal domain-containing protein</fullName>
    </recommendedName>
</protein>
<dbReference type="InterPro" id="IPR036915">
    <property type="entry name" value="Cyclin-like_sf"/>
</dbReference>
<dbReference type="GO" id="GO:0005634">
    <property type="term" value="C:nucleus"/>
    <property type="evidence" value="ECO:0007669"/>
    <property type="project" value="TreeGrafter"/>
</dbReference>
<dbReference type="GO" id="GO:0000307">
    <property type="term" value="C:cyclin-dependent protein kinase holoenzyme complex"/>
    <property type="evidence" value="ECO:0007669"/>
    <property type="project" value="TreeGrafter"/>
</dbReference>
<dbReference type="OrthoDB" id="10250320at2759"/>
<gene>
    <name evidence="2" type="ORF">BD626DRAFT_255789</name>
</gene>
<dbReference type="SUPFAM" id="SSF47954">
    <property type="entry name" value="Cyclin-like"/>
    <property type="match status" value="1"/>
</dbReference>
<dbReference type="Gene3D" id="1.10.472.10">
    <property type="entry name" value="Cyclin-like"/>
    <property type="match status" value="1"/>
</dbReference>
<dbReference type="InterPro" id="IPR013922">
    <property type="entry name" value="Cyclin_PHO80-like"/>
</dbReference>
<dbReference type="GO" id="GO:0019901">
    <property type="term" value="F:protein kinase binding"/>
    <property type="evidence" value="ECO:0007669"/>
    <property type="project" value="InterPro"/>
</dbReference>
<dbReference type="PANTHER" id="PTHR15615">
    <property type="match status" value="1"/>
</dbReference>
<dbReference type="Proteomes" id="UP000320762">
    <property type="component" value="Unassembled WGS sequence"/>
</dbReference>
<organism evidence="2 3">
    <name type="scientific">Schizophyllum amplum</name>
    <dbReference type="NCBI Taxonomy" id="97359"/>
    <lineage>
        <taxon>Eukaryota</taxon>
        <taxon>Fungi</taxon>
        <taxon>Dikarya</taxon>
        <taxon>Basidiomycota</taxon>
        <taxon>Agaricomycotina</taxon>
        <taxon>Agaricomycetes</taxon>
        <taxon>Agaricomycetidae</taxon>
        <taxon>Agaricales</taxon>
        <taxon>Schizophyllaceae</taxon>
        <taxon>Schizophyllum</taxon>
    </lineage>
</organism>
<dbReference type="CDD" id="cd20557">
    <property type="entry name" value="CYCLIN_ScPCL1-like"/>
    <property type="match status" value="1"/>
</dbReference>
<evidence type="ECO:0000259" key="1">
    <source>
        <dbReference type="Pfam" id="PF00134"/>
    </source>
</evidence>
<sequence length="290" mass="31613">MKSRIVHHLSLVDPALHHPAIADVLDVPVNRAVIDYIVDVTVDTVDYALGRPNMSTRGRSSRGDPKRAKFTELVAQVIARSEVPITVVLVLLAYIDRCKPHLRVASDAYVHERIFLGALIVAAKYLNDSSPKNSHWARYTGEFSKADIGLIEREFLGVLDFTLGITEDNLLPHCGAILSCEEPSPSRRHRCPNVHHFAQADEIEEVLRDVPTSPVSSVDSSPPRTPPSAIISPAEVYPCSPAALVDDAARRSVCASAQKAHKPVRTVAASKPHLVLSDTPLDEICAVVVL</sequence>
<dbReference type="AlphaFoldDB" id="A0A550CIP3"/>
<evidence type="ECO:0000313" key="3">
    <source>
        <dbReference type="Proteomes" id="UP000320762"/>
    </source>
</evidence>
<evidence type="ECO:0000313" key="2">
    <source>
        <dbReference type="EMBL" id="TRM64633.1"/>
    </source>
</evidence>
<accession>A0A550CIP3</accession>
<dbReference type="EMBL" id="VDMD01000007">
    <property type="protein sequence ID" value="TRM64633.1"/>
    <property type="molecule type" value="Genomic_DNA"/>
</dbReference>
<dbReference type="GO" id="GO:0016538">
    <property type="term" value="F:cyclin-dependent protein serine/threonine kinase regulator activity"/>
    <property type="evidence" value="ECO:0007669"/>
    <property type="project" value="TreeGrafter"/>
</dbReference>
<name>A0A550CIP3_9AGAR</name>